<dbReference type="AlphaFoldDB" id="A0A9E4ZHR0"/>
<dbReference type="Gene3D" id="2.30.180.10">
    <property type="entry name" value="FAS1 domain"/>
    <property type="match status" value="1"/>
</dbReference>
<dbReference type="Pfam" id="PF02469">
    <property type="entry name" value="Fasciclin"/>
    <property type="match status" value="1"/>
</dbReference>
<dbReference type="FunFam" id="2.30.180.10:FF:000032">
    <property type="entry name" value="Fasciclin domain-containing protein, putative"/>
    <property type="match status" value="1"/>
</dbReference>
<organism evidence="2 3">
    <name type="scientific">Methanococcoides seepicolus</name>
    <dbReference type="NCBI Taxonomy" id="2828780"/>
    <lineage>
        <taxon>Archaea</taxon>
        <taxon>Methanobacteriati</taxon>
        <taxon>Methanobacteriota</taxon>
        <taxon>Stenosarchaea group</taxon>
        <taxon>Methanomicrobia</taxon>
        <taxon>Methanosarcinales</taxon>
        <taxon>Methanosarcinaceae</taxon>
        <taxon>Methanococcoides</taxon>
    </lineage>
</organism>
<dbReference type="Proteomes" id="UP001056766">
    <property type="component" value="Unassembled WGS sequence"/>
</dbReference>
<feature type="domain" description="FAS1" evidence="1">
    <location>
        <begin position="4"/>
        <end position="133"/>
    </location>
</feature>
<dbReference type="GO" id="GO:0031012">
    <property type="term" value="C:extracellular matrix"/>
    <property type="evidence" value="ECO:0007669"/>
    <property type="project" value="TreeGrafter"/>
</dbReference>
<dbReference type="SMART" id="SM00554">
    <property type="entry name" value="FAS1"/>
    <property type="match status" value="1"/>
</dbReference>
<dbReference type="GO" id="GO:0005615">
    <property type="term" value="C:extracellular space"/>
    <property type="evidence" value="ECO:0007669"/>
    <property type="project" value="TreeGrafter"/>
</dbReference>
<dbReference type="PROSITE" id="PS50213">
    <property type="entry name" value="FAS1"/>
    <property type="match status" value="1"/>
</dbReference>
<dbReference type="InterPro" id="IPR036378">
    <property type="entry name" value="FAS1_dom_sf"/>
</dbReference>
<dbReference type="GO" id="GO:0030198">
    <property type="term" value="P:extracellular matrix organization"/>
    <property type="evidence" value="ECO:0007669"/>
    <property type="project" value="TreeGrafter"/>
</dbReference>
<accession>A0A9E4ZHR0</accession>
<reference evidence="2" key="1">
    <citation type="journal article" date="2021" name="mSystems">
        <title>Bacteria and Archaea Synergistically Convert Glycine Betaine to Biogenic Methane in the Formosa Cold Seep of the South China Sea.</title>
        <authorList>
            <person name="Li L."/>
            <person name="Zhang W."/>
            <person name="Zhang S."/>
            <person name="Song L."/>
            <person name="Sun Q."/>
            <person name="Zhang H."/>
            <person name="Xiang H."/>
            <person name="Dong X."/>
        </authorList>
    </citation>
    <scope>NUCLEOTIDE SEQUENCE</scope>
    <source>
        <strain evidence="2">LLY</strain>
    </source>
</reference>
<dbReference type="InterPro" id="IPR000782">
    <property type="entry name" value="FAS1_domain"/>
</dbReference>
<dbReference type="RefSeq" id="WP_250869387.1">
    <property type="nucleotide sequence ID" value="NZ_JAGSOI010000102.1"/>
</dbReference>
<dbReference type="GO" id="GO:0007155">
    <property type="term" value="P:cell adhesion"/>
    <property type="evidence" value="ECO:0007669"/>
    <property type="project" value="TreeGrafter"/>
</dbReference>
<evidence type="ECO:0000313" key="3">
    <source>
        <dbReference type="Proteomes" id="UP001056766"/>
    </source>
</evidence>
<dbReference type="EMBL" id="JAGSOI010000102">
    <property type="protein sequence ID" value="MCM1987978.1"/>
    <property type="molecule type" value="Genomic_DNA"/>
</dbReference>
<reference evidence="2" key="2">
    <citation type="submission" date="2021-04" db="EMBL/GenBank/DDBJ databases">
        <authorList>
            <person name="Dong X."/>
        </authorList>
    </citation>
    <scope>NUCLEOTIDE SEQUENCE</scope>
    <source>
        <strain evidence="2">LLY</strain>
    </source>
</reference>
<dbReference type="PANTHER" id="PTHR10900:SF77">
    <property type="entry name" value="FI19380P1"/>
    <property type="match status" value="1"/>
</dbReference>
<protein>
    <submittedName>
        <fullName evidence="2">Fasciclin domain-containing protein</fullName>
    </submittedName>
</protein>
<keyword evidence="3" id="KW-1185">Reference proteome</keyword>
<evidence type="ECO:0000313" key="2">
    <source>
        <dbReference type="EMBL" id="MCM1987978.1"/>
    </source>
</evidence>
<gene>
    <name evidence="2" type="ORF">KDK67_13525</name>
</gene>
<dbReference type="InterPro" id="IPR050904">
    <property type="entry name" value="Adhesion/Biosynth-related"/>
</dbReference>
<comment type="caution">
    <text evidence="2">The sequence shown here is derived from an EMBL/GenBank/DDBJ whole genome shotgun (WGS) entry which is preliminary data.</text>
</comment>
<dbReference type="SUPFAM" id="SSF82153">
    <property type="entry name" value="FAS1 domain"/>
    <property type="match status" value="1"/>
</dbReference>
<proteinExistence type="predicted"/>
<evidence type="ECO:0000259" key="1">
    <source>
        <dbReference type="PROSITE" id="PS50213"/>
    </source>
</evidence>
<sequence length="135" mass="15089">MSEQKNIVETAIEMGDFSTLISAAKKLGLFNKFSNEGPYTIFAPIERAFEPIPDSVIDEAFEDREYLMDIINYHIVEGKYLTSGLKNIQTLTALNGKTLKVSKNGKLLVNGIEIKKEDIECTNGVIHVIEEILIP</sequence>
<name>A0A9E4ZHR0_9EURY</name>
<dbReference type="PANTHER" id="PTHR10900">
    <property type="entry name" value="PERIOSTIN-RELATED"/>
    <property type="match status" value="1"/>
</dbReference>
<dbReference type="GO" id="GO:0050839">
    <property type="term" value="F:cell adhesion molecule binding"/>
    <property type="evidence" value="ECO:0007669"/>
    <property type="project" value="TreeGrafter"/>
</dbReference>